<dbReference type="InterPro" id="IPR005471">
    <property type="entry name" value="Tscrpt_reg_IclR_N"/>
</dbReference>
<dbReference type="EMBL" id="JBBPIX010000014">
    <property type="protein sequence ID" value="MEK6466500.1"/>
    <property type="molecule type" value="Genomic_DNA"/>
</dbReference>
<keyword evidence="3" id="KW-0804">Transcription</keyword>
<evidence type="ECO:0000313" key="7">
    <source>
        <dbReference type="Proteomes" id="UP001367513"/>
    </source>
</evidence>
<dbReference type="PANTHER" id="PTHR30136">
    <property type="entry name" value="HELIX-TURN-HELIX TRANSCRIPTIONAL REGULATOR, ICLR FAMILY"/>
    <property type="match status" value="1"/>
</dbReference>
<dbReference type="InterPro" id="IPR029016">
    <property type="entry name" value="GAF-like_dom_sf"/>
</dbReference>
<feature type="domain" description="HTH iclR-type" evidence="4">
    <location>
        <begin position="7"/>
        <end position="67"/>
    </location>
</feature>
<dbReference type="PROSITE" id="PS51078">
    <property type="entry name" value="ICLR_ED"/>
    <property type="match status" value="1"/>
</dbReference>
<dbReference type="Pfam" id="PF09339">
    <property type="entry name" value="HTH_IclR"/>
    <property type="match status" value="1"/>
</dbReference>
<evidence type="ECO:0000256" key="2">
    <source>
        <dbReference type="ARBA" id="ARBA00023125"/>
    </source>
</evidence>
<proteinExistence type="predicted"/>
<comment type="caution">
    <text evidence="6">The sequence shown here is derived from an EMBL/GenBank/DDBJ whole genome shotgun (WGS) entry which is preliminary data.</text>
</comment>
<dbReference type="PANTHER" id="PTHR30136:SF24">
    <property type="entry name" value="HTH-TYPE TRANSCRIPTIONAL REPRESSOR ALLR"/>
    <property type="match status" value="1"/>
</dbReference>
<organism evidence="6 7">
    <name type="scientific">Pseudonocardia alni subsp. carboxydivorans</name>
    <dbReference type="NCBI Taxonomy" id="415010"/>
    <lineage>
        <taxon>Bacteria</taxon>
        <taxon>Bacillati</taxon>
        <taxon>Actinomycetota</taxon>
        <taxon>Actinomycetes</taxon>
        <taxon>Pseudonocardiales</taxon>
        <taxon>Pseudonocardiaceae</taxon>
        <taxon>Pseudonocardia</taxon>
    </lineage>
</organism>
<dbReference type="Gene3D" id="3.30.450.40">
    <property type="match status" value="2"/>
</dbReference>
<keyword evidence="7" id="KW-1185">Reference proteome</keyword>
<evidence type="ECO:0000256" key="1">
    <source>
        <dbReference type="ARBA" id="ARBA00023015"/>
    </source>
</evidence>
<dbReference type="InterPro" id="IPR036390">
    <property type="entry name" value="WH_DNA-bd_sf"/>
</dbReference>
<dbReference type="SUPFAM" id="SSF55781">
    <property type="entry name" value="GAF domain-like"/>
    <property type="match status" value="1"/>
</dbReference>
<keyword evidence="2" id="KW-0238">DNA-binding</keyword>
<evidence type="ECO:0000256" key="3">
    <source>
        <dbReference type="ARBA" id="ARBA00023163"/>
    </source>
</evidence>
<accession>A0ABU9AK90</accession>
<dbReference type="Gene3D" id="1.10.10.10">
    <property type="entry name" value="Winged helix-like DNA-binding domain superfamily/Winged helix DNA-binding domain"/>
    <property type="match status" value="1"/>
</dbReference>
<evidence type="ECO:0000313" key="6">
    <source>
        <dbReference type="EMBL" id="MEK6466500.1"/>
    </source>
</evidence>
<evidence type="ECO:0000259" key="5">
    <source>
        <dbReference type="PROSITE" id="PS51078"/>
    </source>
</evidence>
<sequence>MRDTGLLQTLDRGLTILEVLAQARYPLTLADLSARLGVHRSITHRLVRTLQAHHLVARTPTGYVLGTGTTALGRAALPVVQQVAKGEVYHLARRTDLTAFLVVRDGPDVVTLISVDTSSARLNVVYSPGARHPLEVGSPGLAVLAGGEARPDERPEVTRGRAAGYVVTFGEVIEHQGSVAAPVRSAPGRAIGALALTFGHERPGSRQIDALLDSAAVVSARLVQAQLRGAVVPDLDASGDPSGTP</sequence>
<dbReference type="InterPro" id="IPR014757">
    <property type="entry name" value="Tscrpt_reg_IclR_C"/>
</dbReference>
<feature type="domain" description="IclR-ED" evidence="5">
    <location>
        <begin position="68"/>
        <end position="229"/>
    </location>
</feature>
<dbReference type="InterPro" id="IPR050707">
    <property type="entry name" value="HTH_MetabolicPath_Reg"/>
</dbReference>
<evidence type="ECO:0000259" key="4">
    <source>
        <dbReference type="PROSITE" id="PS51077"/>
    </source>
</evidence>
<dbReference type="Proteomes" id="UP001367513">
    <property type="component" value="Unassembled WGS sequence"/>
</dbReference>
<name>A0ABU9AK90_PSEA5</name>
<dbReference type="RefSeq" id="WP_346107866.1">
    <property type="nucleotide sequence ID" value="NZ_BAAAOD010000079.1"/>
</dbReference>
<protein>
    <submittedName>
        <fullName evidence="6">Helix-turn-helix domain-containing protein</fullName>
    </submittedName>
</protein>
<dbReference type="InterPro" id="IPR036388">
    <property type="entry name" value="WH-like_DNA-bd_sf"/>
</dbReference>
<dbReference type="SMART" id="SM00346">
    <property type="entry name" value="HTH_ICLR"/>
    <property type="match status" value="1"/>
</dbReference>
<dbReference type="SUPFAM" id="SSF46785">
    <property type="entry name" value="Winged helix' DNA-binding domain"/>
    <property type="match status" value="1"/>
</dbReference>
<gene>
    <name evidence="6" type="ORF">WG925_22375</name>
</gene>
<keyword evidence="1" id="KW-0805">Transcription regulation</keyword>
<dbReference type="PROSITE" id="PS51077">
    <property type="entry name" value="HTH_ICLR"/>
    <property type="match status" value="1"/>
</dbReference>
<reference evidence="6 7" key="1">
    <citation type="submission" date="2024-03" db="EMBL/GenBank/DDBJ databases">
        <title>Draft genome sequence of Pseudonocardia carboxydivorans JCM 14827.</title>
        <authorList>
            <person name="Duangmal K."/>
        </authorList>
    </citation>
    <scope>NUCLEOTIDE SEQUENCE [LARGE SCALE GENOMIC DNA]</scope>
    <source>
        <strain evidence="6 7">JCM 14827</strain>
    </source>
</reference>